<evidence type="ECO:0008006" key="2">
    <source>
        <dbReference type="Google" id="ProtNLM"/>
    </source>
</evidence>
<evidence type="ECO:0000313" key="1">
    <source>
        <dbReference type="EMBL" id="VAX04644.1"/>
    </source>
</evidence>
<reference evidence="1" key="1">
    <citation type="submission" date="2018-06" db="EMBL/GenBank/DDBJ databases">
        <authorList>
            <person name="Zhirakovskaya E."/>
        </authorList>
    </citation>
    <scope>NUCLEOTIDE SEQUENCE</scope>
</reference>
<dbReference type="CDD" id="cd02440">
    <property type="entry name" value="AdoMet_MTases"/>
    <property type="match status" value="1"/>
</dbReference>
<dbReference type="PANTHER" id="PTHR43861">
    <property type="entry name" value="TRANS-ACONITATE 2-METHYLTRANSFERASE-RELATED"/>
    <property type="match status" value="1"/>
</dbReference>
<organism evidence="1">
    <name type="scientific">hydrothermal vent metagenome</name>
    <dbReference type="NCBI Taxonomy" id="652676"/>
    <lineage>
        <taxon>unclassified sequences</taxon>
        <taxon>metagenomes</taxon>
        <taxon>ecological metagenomes</taxon>
    </lineage>
</organism>
<proteinExistence type="predicted"/>
<gene>
    <name evidence="1" type="ORF">MNBD_ALPHA03-2009</name>
</gene>
<dbReference type="InterPro" id="IPR029063">
    <property type="entry name" value="SAM-dependent_MTases_sf"/>
</dbReference>
<dbReference type="Gene3D" id="3.40.50.150">
    <property type="entry name" value="Vaccinia Virus protein VP39"/>
    <property type="match status" value="1"/>
</dbReference>
<dbReference type="SUPFAM" id="SSF53335">
    <property type="entry name" value="S-adenosyl-L-methionine-dependent methyltransferases"/>
    <property type="match status" value="1"/>
</dbReference>
<dbReference type="AlphaFoldDB" id="A0A3B1AXV4"/>
<name>A0A3B1AXV4_9ZZZZ</name>
<dbReference type="EMBL" id="UOFW01000101">
    <property type="protein sequence ID" value="VAX04644.1"/>
    <property type="molecule type" value="Genomic_DNA"/>
</dbReference>
<dbReference type="Pfam" id="PF13489">
    <property type="entry name" value="Methyltransf_23"/>
    <property type="match status" value="1"/>
</dbReference>
<accession>A0A3B1AXV4</accession>
<sequence>MSKDDKNQLYSHYVRFHLPGSIKERVEVRASYLRRLINIHFPERLDAKILEIGCGHSALIYYARKMGCNQLEGIDASLEQVEEAWKLDLRDNIRKEDLMETLSKSADKTYNSIVAFDVIEHMTKSELLDLVEELHRVLCSGGKLILHMPNAAPPFFGRVRYGDYTHEQAFTQSSLSQLLIAHGFSEVQCFEDMLIVHGAKSAVRWVVWKVVRSIFRFALIAETGAKNEIFTQNFLAVTAKD</sequence>
<protein>
    <recommendedName>
        <fullName evidence="2">Methyltransferase domain-containing protein</fullName>
    </recommendedName>
</protein>